<dbReference type="InterPro" id="IPR000835">
    <property type="entry name" value="HTH_MarR-typ"/>
</dbReference>
<dbReference type="InterPro" id="IPR016181">
    <property type="entry name" value="Acyl_CoA_acyltransferase"/>
</dbReference>
<dbReference type="CDD" id="cd04301">
    <property type="entry name" value="NAT_SF"/>
    <property type="match status" value="1"/>
</dbReference>
<dbReference type="InterPro" id="IPR036388">
    <property type="entry name" value="WH-like_DNA-bd_sf"/>
</dbReference>
<dbReference type="SUPFAM" id="SSF55729">
    <property type="entry name" value="Acyl-CoA N-acyltransferases (Nat)"/>
    <property type="match status" value="1"/>
</dbReference>
<dbReference type="Gene3D" id="1.10.10.10">
    <property type="entry name" value="Winged helix-like DNA-binding domain superfamily/Winged helix DNA-binding domain"/>
    <property type="match status" value="1"/>
</dbReference>
<evidence type="ECO:0000259" key="3">
    <source>
        <dbReference type="PROSITE" id="PS51186"/>
    </source>
</evidence>
<organism evidence="4 5">
    <name type="scientific">Pseudonocardia eucalypti</name>
    <dbReference type="NCBI Taxonomy" id="648755"/>
    <lineage>
        <taxon>Bacteria</taxon>
        <taxon>Bacillati</taxon>
        <taxon>Actinomycetota</taxon>
        <taxon>Actinomycetes</taxon>
        <taxon>Pseudonocardiales</taxon>
        <taxon>Pseudonocardiaceae</taxon>
        <taxon>Pseudonocardia</taxon>
    </lineage>
</organism>
<name>A0ABP9PV97_9PSEU</name>
<dbReference type="Proteomes" id="UP001428817">
    <property type="component" value="Unassembled WGS sequence"/>
</dbReference>
<dbReference type="PROSITE" id="PS51186">
    <property type="entry name" value="GNAT"/>
    <property type="match status" value="1"/>
</dbReference>
<gene>
    <name evidence="4" type="ORF">GCM10023321_21800</name>
</gene>
<reference evidence="5" key="1">
    <citation type="journal article" date="2019" name="Int. J. Syst. Evol. Microbiol.">
        <title>The Global Catalogue of Microorganisms (GCM) 10K type strain sequencing project: providing services to taxonomists for standard genome sequencing and annotation.</title>
        <authorList>
            <consortium name="The Broad Institute Genomics Platform"/>
            <consortium name="The Broad Institute Genome Sequencing Center for Infectious Disease"/>
            <person name="Wu L."/>
            <person name="Ma J."/>
        </authorList>
    </citation>
    <scope>NUCLEOTIDE SEQUENCE [LARGE SCALE GENOMIC DNA]</scope>
    <source>
        <strain evidence="5">JCM 18303</strain>
    </source>
</reference>
<dbReference type="EMBL" id="BAABJP010000007">
    <property type="protein sequence ID" value="GAA5152682.1"/>
    <property type="molecule type" value="Genomic_DNA"/>
</dbReference>
<dbReference type="SUPFAM" id="SSF46785">
    <property type="entry name" value="Winged helix' DNA-binding domain"/>
    <property type="match status" value="1"/>
</dbReference>
<dbReference type="Gene3D" id="3.40.630.30">
    <property type="match status" value="1"/>
</dbReference>
<dbReference type="Pfam" id="PF12802">
    <property type="entry name" value="MarR_2"/>
    <property type="match status" value="1"/>
</dbReference>
<comment type="caution">
    <text evidence="4">The sequence shown here is derived from an EMBL/GenBank/DDBJ whole genome shotgun (WGS) entry which is preliminary data.</text>
</comment>
<evidence type="ECO:0000259" key="2">
    <source>
        <dbReference type="PROSITE" id="PS50995"/>
    </source>
</evidence>
<feature type="domain" description="HTH marR-type" evidence="2">
    <location>
        <begin position="1"/>
        <end position="148"/>
    </location>
</feature>
<accession>A0ABP9PV97</accession>
<evidence type="ECO:0000313" key="5">
    <source>
        <dbReference type="Proteomes" id="UP001428817"/>
    </source>
</evidence>
<dbReference type="InterPro" id="IPR000182">
    <property type="entry name" value="GNAT_dom"/>
</dbReference>
<dbReference type="InterPro" id="IPR036390">
    <property type="entry name" value="WH_DNA-bd_sf"/>
</dbReference>
<dbReference type="Pfam" id="PF00583">
    <property type="entry name" value="Acetyltransf_1"/>
    <property type="match status" value="1"/>
</dbReference>
<evidence type="ECO:0000256" key="1">
    <source>
        <dbReference type="ARBA" id="ARBA00022679"/>
    </source>
</evidence>
<dbReference type="InterPro" id="IPR050769">
    <property type="entry name" value="NAT_camello-type"/>
</dbReference>
<dbReference type="PROSITE" id="PS50995">
    <property type="entry name" value="HTH_MARR_2"/>
    <property type="match status" value="1"/>
</dbReference>
<dbReference type="PANTHER" id="PTHR13947:SF37">
    <property type="entry name" value="LD18367P"/>
    <property type="match status" value="1"/>
</dbReference>
<dbReference type="SMART" id="SM00347">
    <property type="entry name" value="HTH_MARR"/>
    <property type="match status" value="1"/>
</dbReference>
<keyword evidence="5" id="KW-1185">Reference proteome</keyword>
<proteinExistence type="predicted"/>
<evidence type="ECO:0000313" key="4">
    <source>
        <dbReference type="EMBL" id="GAA5152682.1"/>
    </source>
</evidence>
<dbReference type="PANTHER" id="PTHR13947">
    <property type="entry name" value="GNAT FAMILY N-ACETYLTRANSFERASE"/>
    <property type="match status" value="1"/>
</dbReference>
<feature type="domain" description="N-acetyltransferase" evidence="3">
    <location>
        <begin position="159"/>
        <end position="320"/>
    </location>
</feature>
<protein>
    <submittedName>
        <fullName evidence="4">Helix-turn-helix domain-containing GNAT family N-acetyltransferase</fullName>
    </submittedName>
</protein>
<keyword evidence="1" id="KW-0808">Transferase</keyword>
<sequence>MPISTTLSDGTRSRQVTQVRAFNRFYTRIIGALRANLLDSPFSLVEARIMYELGQLPDGLEGAALRRMLDLDPGYLSRVLTKLDTNGLVSRTTSATDGRRQIIRLTEAGRAAFATLDQGSDDAVAELIDPLDPEQRARLVEAMVAIEQVLGDRPAARGFVLRPPEPGDLGWVVARNGALYAEEFDWDASYEALVARIVADYAQKHDPAREACWIAELHGRRVGAVFCVTDADDPTGRTARLRLLLVEPSARGHGIGERLVDECVRFARRNGYDRMTLWTNSVLASARRIYQRGGFTLDSENEHHSFGQDLVGQTWSLKLN</sequence>